<sequence>MIRYITIIMLGLFLTSCGTIEFAKGS</sequence>
<reference evidence="1" key="1">
    <citation type="submission" date="2018-05" db="EMBL/GenBank/DDBJ databases">
        <authorList>
            <person name="Lanie J.A."/>
            <person name="Ng W.-L."/>
            <person name="Kazmierczak K.M."/>
            <person name="Andrzejewski T.M."/>
            <person name="Davidsen T.M."/>
            <person name="Wayne K.J."/>
            <person name="Tettelin H."/>
            <person name="Glass J.I."/>
            <person name="Rusch D."/>
            <person name="Podicherti R."/>
            <person name="Tsui H.-C.T."/>
            <person name="Winkler M.E."/>
        </authorList>
    </citation>
    <scope>NUCLEOTIDE SEQUENCE</scope>
</reference>
<gene>
    <name evidence="1" type="ORF">METZ01_LOCUS431619</name>
</gene>
<dbReference type="EMBL" id="UINC01173262">
    <property type="protein sequence ID" value="SVD78765.1"/>
    <property type="molecule type" value="Genomic_DNA"/>
</dbReference>
<accession>A0A382Y7C0</accession>
<feature type="non-terminal residue" evidence="1">
    <location>
        <position position="26"/>
    </location>
</feature>
<evidence type="ECO:0000313" key="1">
    <source>
        <dbReference type="EMBL" id="SVD78765.1"/>
    </source>
</evidence>
<protein>
    <submittedName>
        <fullName evidence="1">Uncharacterized protein</fullName>
    </submittedName>
</protein>
<dbReference type="PROSITE" id="PS51257">
    <property type="entry name" value="PROKAR_LIPOPROTEIN"/>
    <property type="match status" value="1"/>
</dbReference>
<organism evidence="1">
    <name type="scientific">marine metagenome</name>
    <dbReference type="NCBI Taxonomy" id="408172"/>
    <lineage>
        <taxon>unclassified sequences</taxon>
        <taxon>metagenomes</taxon>
        <taxon>ecological metagenomes</taxon>
    </lineage>
</organism>
<proteinExistence type="predicted"/>
<dbReference type="AlphaFoldDB" id="A0A382Y7C0"/>
<name>A0A382Y7C0_9ZZZZ</name>